<evidence type="ECO:0000259" key="2">
    <source>
        <dbReference type="Pfam" id="PF00582"/>
    </source>
</evidence>
<reference evidence="3" key="2">
    <citation type="submission" date="2020-09" db="EMBL/GenBank/DDBJ databases">
        <authorList>
            <person name="Sun Q."/>
            <person name="Ohkuma M."/>
        </authorList>
    </citation>
    <scope>NUCLEOTIDE SEQUENCE</scope>
    <source>
        <strain evidence="3">JCM 4059</strain>
    </source>
</reference>
<keyword evidence="4" id="KW-1185">Reference proteome</keyword>
<dbReference type="PANTHER" id="PTHR46553:SF3">
    <property type="entry name" value="ADENINE NUCLEOTIDE ALPHA HYDROLASES-LIKE SUPERFAMILY PROTEIN"/>
    <property type="match status" value="1"/>
</dbReference>
<dbReference type="InterPro" id="IPR006015">
    <property type="entry name" value="Universal_stress_UspA"/>
</dbReference>
<evidence type="ECO:0000313" key="3">
    <source>
        <dbReference type="EMBL" id="GHF55679.1"/>
    </source>
</evidence>
<name>A0A919B6H4_9ACTN</name>
<organism evidence="3 4">
    <name type="scientific">Streptomyces mashuensis</name>
    <dbReference type="NCBI Taxonomy" id="33904"/>
    <lineage>
        <taxon>Bacteria</taxon>
        <taxon>Bacillati</taxon>
        <taxon>Actinomycetota</taxon>
        <taxon>Actinomycetes</taxon>
        <taxon>Kitasatosporales</taxon>
        <taxon>Streptomycetaceae</taxon>
        <taxon>Streptomyces</taxon>
    </lineage>
</organism>
<gene>
    <name evidence="3" type="ORF">GCM10010218_41530</name>
</gene>
<dbReference type="Pfam" id="PF00582">
    <property type="entry name" value="Usp"/>
    <property type="match status" value="2"/>
</dbReference>
<proteinExistence type="inferred from homology"/>
<sequence length="296" mass="31054">MPGSVTGTISAGLDGTGQGLAAADWAAREAVRRGAALRLVHAWVWQPLDVPIAADATTQRHWAEEVLRHAERRVAMAHPGLTVTARLLPEDTVTALVAEAGRADLLVLGSRGHGALVGHLVGSVALHVLRRATAPVVLVREPREAGGEDTAAGEVVVGVQDLDADSNGPVLEFAFAAAEARGARLRAVRAWTLPPVLTWGPGSLWLADEAGEMEPLERKQLADAVRPWRDRHPHVDVAEDVGTGSAGQVLLDHTGAACLLVVGRRLPGPHGLRRLGSVAYAALHHAPCPVAVVPHP</sequence>
<comment type="caution">
    <text evidence="3">The sequence shown here is derived from an EMBL/GenBank/DDBJ whole genome shotgun (WGS) entry which is preliminary data.</text>
</comment>
<dbReference type="InterPro" id="IPR006016">
    <property type="entry name" value="UspA"/>
</dbReference>
<dbReference type="EMBL" id="BNBD01000008">
    <property type="protein sequence ID" value="GHF55679.1"/>
    <property type="molecule type" value="Genomic_DNA"/>
</dbReference>
<reference evidence="3" key="1">
    <citation type="journal article" date="2014" name="Int. J. Syst. Evol. Microbiol.">
        <title>Complete genome sequence of Corynebacterium casei LMG S-19264T (=DSM 44701T), isolated from a smear-ripened cheese.</title>
        <authorList>
            <consortium name="US DOE Joint Genome Institute (JGI-PGF)"/>
            <person name="Walter F."/>
            <person name="Albersmeier A."/>
            <person name="Kalinowski J."/>
            <person name="Ruckert C."/>
        </authorList>
    </citation>
    <scope>NUCLEOTIDE SEQUENCE</scope>
    <source>
        <strain evidence="3">JCM 4059</strain>
    </source>
</reference>
<comment type="similarity">
    <text evidence="1">Belongs to the universal stress protein A family.</text>
</comment>
<dbReference type="Proteomes" id="UP000638313">
    <property type="component" value="Unassembled WGS sequence"/>
</dbReference>
<dbReference type="InterPro" id="IPR014729">
    <property type="entry name" value="Rossmann-like_a/b/a_fold"/>
</dbReference>
<dbReference type="PRINTS" id="PR01438">
    <property type="entry name" value="UNVRSLSTRESS"/>
</dbReference>
<dbReference type="AlphaFoldDB" id="A0A919B6H4"/>
<feature type="domain" description="UspA" evidence="2">
    <location>
        <begin position="9"/>
        <end position="140"/>
    </location>
</feature>
<dbReference type="PANTHER" id="PTHR46553">
    <property type="entry name" value="ADENINE NUCLEOTIDE ALPHA HYDROLASES-LIKE SUPERFAMILY PROTEIN"/>
    <property type="match status" value="1"/>
</dbReference>
<dbReference type="Gene3D" id="3.40.50.620">
    <property type="entry name" value="HUPs"/>
    <property type="match status" value="2"/>
</dbReference>
<evidence type="ECO:0000256" key="1">
    <source>
        <dbReference type="ARBA" id="ARBA00008791"/>
    </source>
</evidence>
<evidence type="ECO:0000313" key="4">
    <source>
        <dbReference type="Proteomes" id="UP000638313"/>
    </source>
</evidence>
<protein>
    <submittedName>
        <fullName evidence="3">Universal stress protein</fullName>
    </submittedName>
</protein>
<feature type="domain" description="UspA" evidence="2">
    <location>
        <begin position="156"/>
        <end position="294"/>
    </location>
</feature>
<dbReference type="SUPFAM" id="SSF52402">
    <property type="entry name" value="Adenine nucleotide alpha hydrolases-like"/>
    <property type="match status" value="2"/>
</dbReference>
<dbReference type="RefSeq" id="WP_229891264.1">
    <property type="nucleotide sequence ID" value="NZ_BNBD01000008.1"/>
</dbReference>
<accession>A0A919B6H4</accession>